<proteinExistence type="predicted"/>
<evidence type="ECO:0000313" key="1">
    <source>
        <dbReference type="EMBL" id="MBA9050955.1"/>
    </source>
</evidence>
<dbReference type="Proteomes" id="UP000577386">
    <property type="component" value="Unassembled WGS sequence"/>
</dbReference>
<keyword evidence="2" id="KW-1185">Reference proteome</keyword>
<evidence type="ECO:0008006" key="3">
    <source>
        <dbReference type="Google" id="ProtNLM"/>
    </source>
</evidence>
<name>A0A7W3RII7_STRMR</name>
<sequence>MIIRWFMPGNPRTGLLGHGLCREFTATGTTPFPAVALQEIGARLVWRGTGSARRIHEALLLTRKESYVTLMVNKAVGVGKAHALYRSCGYEDLGESQPPCFSP</sequence>
<dbReference type="AlphaFoldDB" id="A0A7W3RII7"/>
<gene>
    <name evidence="1" type="ORF">HDA42_000130</name>
</gene>
<reference evidence="1 2" key="1">
    <citation type="submission" date="2020-08" db="EMBL/GenBank/DDBJ databases">
        <title>Sequencing the genomes of 1000 actinobacteria strains.</title>
        <authorList>
            <person name="Klenk H.-P."/>
        </authorList>
    </citation>
    <scope>NUCLEOTIDE SEQUENCE [LARGE SCALE GENOMIC DNA]</scope>
    <source>
        <strain evidence="1 2">DSM 41827</strain>
    </source>
</reference>
<protein>
    <recommendedName>
        <fullName evidence="3">N-acetyltransferase domain-containing protein</fullName>
    </recommendedName>
</protein>
<evidence type="ECO:0000313" key="2">
    <source>
        <dbReference type="Proteomes" id="UP000577386"/>
    </source>
</evidence>
<comment type="caution">
    <text evidence="1">The sequence shown here is derived from an EMBL/GenBank/DDBJ whole genome shotgun (WGS) entry which is preliminary data.</text>
</comment>
<accession>A0A7W3RII7</accession>
<organism evidence="1 2">
    <name type="scientific">Streptomyces murinus</name>
    <dbReference type="NCBI Taxonomy" id="33900"/>
    <lineage>
        <taxon>Bacteria</taxon>
        <taxon>Bacillati</taxon>
        <taxon>Actinomycetota</taxon>
        <taxon>Actinomycetes</taxon>
        <taxon>Kitasatosporales</taxon>
        <taxon>Streptomycetaceae</taxon>
        <taxon>Streptomyces</taxon>
    </lineage>
</organism>
<dbReference type="EMBL" id="JACJIJ010000001">
    <property type="protein sequence ID" value="MBA9050955.1"/>
    <property type="molecule type" value="Genomic_DNA"/>
</dbReference>